<comment type="caution">
    <text evidence="7">The sequence shown here is derived from an EMBL/GenBank/DDBJ whole genome shotgun (WGS) entry which is preliminary data.</text>
</comment>
<name>A0A261EXU0_9BIFI</name>
<keyword evidence="3 7" id="KW-0378">Hydrolase</keyword>
<dbReference type="RefSeq" id="WP_275542332.1">
    <property type="nucleotide sequence ID" value="NZ_MWWR01000007.1"/>
</dbReference>
<feature type="domain" description="NlpC/P60" evidence="6">
    <location>
        <begin position="228"/>
        <end position="349"/>
    </location>
</feature>
<evidence type="ECO:0000256" key="4">
    <source>
        <dbReference type="ARBA" id="ARBA00022807"/>
    </source>
</evidence>
<dbReference type="EMBL" id="MWWR01000007">
    <property type="protein sequence ID" value="OZG51674.1"/>
    <property type="molecule type" value="Genomic_DNA"/>
</dbReference>
<keyword evidence="4" id="KW-0788">Thiol protease</keyword>
<feature type="region of interest" description="Disordered" evidence="5">
    <location>
        <begin position="198"/>
        <end position="225"/>
    </location>
</feature>
<dbReference type="PROSITE" id="PS51935">
    <property type="entry name" value="NLPC_P60"/>
    <property type="match status" value="1"/>
</dbReference>
<dbReference type="InterPro" id="IPR051202">
    <property type="entry name" value="Peptidase_C40"/>
</dbReference>
<dbReference type="PANTHER" id="PTHR47053:SF1">
    <property type="entry name" value="MUREIN DD-ENDOPEPTIDASE MEPH-RELATED"/>
    <property type="match status" value="1"/>
</dbReference>
<dbReference type="SUPFAM" id="SSF54001">
    <property type="entry name" value="Cysteine proteinases"/>
    <property type="match status" value="1"/>
</dbReference>
<evidence type="ECO:0000256" key="3">
    <source>
        <dbReference type="ARBA" id="ARBA00022801"/>
    </source>
</evidence>
<evidence type="ECO:0000313" key="7">
    <source>
        <dbReference type="EMBL" id="OZG51674.1"/>
    </source>
</evidence>
<feature type="region of interest" description="Disordered" evidence="5">
    <location>
        <begin position="64"/>
        <end position="87"/>
    </location>
</feature>
<reference evidence="7 8" key="1">
    <citation type="journal article" date="2017" name="BMC Genomics">
        <title>Comparative genomic and phylogenomic analyses of the Bifidobacteriaceae family.</title>
        <authorList>
            <person name="Lugli G.A."/>
            <person name="Milani C."/>
            <person name="Turroni F."/>
            <person name="Duranti S."/>
            <person name="Mancabelli L."/>
            <person name="Mangifesta M."/>
            <person name="Ferrario C."/>
            <person name="Modesto M."/>
            <person name="Mattarelli P."/>
            <person name="Jiri K."/>
            <person name="van Sinderen D."/>
            <person name="Ventura M."/>
        </authorList>
    </citation>
    <scope>NUCLEOTIDE SEQUENCE [LARGE SCALE GENOMIC DNA]</scope>
    <source>
        <strain evidence="7 8">DSM 24742</strain>
    </source>
</reference>
<dbReference type="Gene3D" id="3.90.1720.10">
    <property type="entry name" value="endopeptidase domain like (from Nostoc punctiforme)"/>
    <property type="match status" value="1"/>
</dbReference>
<dbReference type="PANTHER" id="PTHR47053">
    <property type="entry name" value="MUREIN DD-ENDOPEPTIDASE MEPH-RELATED"/>
    <property type="match status" value="1"/>
</dbReference>
<dbReference type="GO" id="GO:0006508">
    <property type="term" value="P:proteolysis"/>
    <property type="evidence" value="ECO:0007669"/>
    <property type="project" value="UniProtKB-KW"/>
</dbReference>
<feature type="region of interest" description="Disordered" evidence="5">
    <location>
        <begin position="1"/>
        <end position="29"/>
    </location>
</feature>
<comment type="similarity">
    <text evidence="1">Belongs to the peptidase C40 family.</text>
</comment>
<keyword evidence="2" id="KW-0645">Protease</keyword>
<feature type="compositionally biased region" description="Low complexity" evidence="5">
    <location>
        <begin position="72"/>
        <end position="86"/>
    </location>
</feature>
<dbReference type="Proteomes" id="UP000216725">
    <property type="component" value="Unassembled WGS sequence"/>
</dbReference>
<accession>A0A261EXU0</accession>
<evidence type="ECO:0000256" key="1">
    <source>
        <dbReference type="ARBA" id="ARBA00007074"/>
    </source>
</evidence>
<dbReference type="InterPro" id="IPR000064">
    <property type="entry name" value="NLP_P60_dom"/>
</dbReference>
<dbReference type="AlphaFoldDB" id="A0A261EXU0"/>
<evidence type="ECO:0000313" key="8">
    <source>
        <dbReference type="Proteomes" id="UP000216725"/>
    </source>
</evidence>
<evidence type="ECO:0000256" key="2">
    <source>
        <dbReference type="ARBA" id="ARBA00022670"/>
    </source>
</evidence>
<feature type="compositionally biased region" description="Basic residues" evidence="5">
    <location>
        <begin position="12"/>
        <end position="22"/>
    </location>
</feature>
<gene>
    <name evidence="7" type="ORF">PSRA_1071</name>
</gene>
<sequence length="349" mass="35353">MNFPIHGSAKSSGRHVQKRHAAPKAPFHREKAIKISKTLPAVALALLLAGSSTAMAVNGNTSSMLPATQLNSSSAAGRDSSRSLLSEQTQLSVDGTFTTGVDENNVIIEAPLTQDVQEARATLQNTISSATSTLQGGQSYASASDLSTLQGLIDQANSVVANDNATTDEIYAINSSLAQSANTVNSAIVAGKAKAAASTTAPTPSTGTQSTGQPAASSSTTVPVTAGSGTGQSVANLAIQYLGVPYVSGGNTPSGWDCSGYVQWLYAQFGVSLAHSSGVQAQTGTYIGGKADLSKAQPGDIVANGMHAAIYVGGGNCAQAMNPSLGTGIYPCDAVTSFASGYSIRRIFN</sequence>
<evidence type="ECO:0000259" key="6">
    <source>
        <dbReference type="PROSITE" id="PS51935"/>
    </source>
</evidence>
<feature type="compositionally biased region" description="Low complexity" evidence="5">
    <location>
        <begin position="198"/>
        <end position="214"/>
    </location>
</feature>
<organism evidence="7 8">
    <name type="scientific">Pseudoscardovia radai</name>
    <dbReference type="NCBI Taxonomy" id="987066"/>
    <lineage>
        <taxon>Bacteria</taxon>
        <taxon>Bacillati</taxon>
        <taxon>Actinomycetota</taxon>
        <taxon>Actinomycetes</taxon>
        <taxon>Bifidobacteriales</taxon>
        <taxon>Bifidobacteriaceae</taxon>
        <taxon>Pseudoscardovia</taxon>
    </lineage>
</organism>
<keyword evidence="8" id="KW-1185">Reference proteome</keyword>
<dbReference type="GO" id="GO:0008234">
    <property type="term" value="F:cysteine-type peptidase activity"/>
    <property type="evidence" value="ECO:0007669"/>
    <property type="project" value="UniProtKB-KW"/>
</dbReference>
<dbReference type="InterPro" id="IPR038765">
    <property type="entry name" value="Papain-like_cys_pep_sf"/>
</dbReference>
<proteinExistence type="inferred from homology"/>
<protein>
    <submittedName>
        <fullName evidence="7">Glycoside hydrolase</fullName>
    </submittedName>
</protein>
<evidence type="ECO:0000256" key="5">
    <source>
        <dbReference type="SAM" id="MobiDB-lite"/>
    </source>
</evidence>
<dbReference type="Pfam" id="PF00877">
    <property type="entry name" value="NLPC_P60"/>
    <property type="match status" value="1"/>
</dbReference>